<dbReference type="CDD" id="cd06583">
    <property type="entry name" value="PGRP"/>
    <property type="match status" value="1"/>
</dbReference>
<keyword evidence="3" id="KW-0378">Hydrolase</keyword>
<dbReference type="Pfam" id="PF01510">
    <property type="entry name" value="Amidase_2"/>
    <property type="match status" value="1"/>
</dbReference>
<dbReference type="RefSeq" id="WP_243403694.1">
    <property type="nucleotide sequence ID" value="NZ_PYGJ01000012.1"/>
</dbReference>
<keyword evidence="7" id="KW-1185">Reference proteome</keyword>
<dbReference type="PANTHER" id="PTHR30417">
    <property type="entry name" value="N-ACETYLMURAMOYL-L-ALANINE AMIDASE AMID"/>
    <property type="match status" value="1"/>
</dbReference>
<dbReference type="GO" id="GO:0019867">
    <property type="term" value="C:outer membrane"/>
    <property type="evidence" value="ECO:0007669"/>
    <property type="project" value="TreeGrafter"/>
</dbReference>
<dbReference type="PANTHER" id="PTHR30417:SF1">
    <property type="entry name" value="N-ACETYLMURAMOYL-L-ALANINE AMIDASE AMID"/>
    <property type="match status" value="1"/>
</dbReference>
<dbReference type="EC" id="3.5.1.28" evidence="2"/>
<evidence type="ECO:0000313" key="7">
    <source>
        <dbReference type="Proteomes" id="UP000240418"/>
    </source>
</evidence>
<evidence type="ECO:0000256" key="1">
    <source>
        <dbReference type="ARBA" id="ARBA00001561"/>
    </source>
</evidence>
<dbReference type="InterPro" id="IPR036505">
    <property type="entry name" value="Amidase/PGRP_sf"/>
</dbReference>
<evidence type="ECO:0000313" key="6">
    <source>
        <dbReference type="EMBL" id="PSL18123.1"/>
    </source>
</evidence>
<dbReference type="SUPFAM" id="SSF55846">
    <property type="entry name" value="N-acetylmuramoyl-L-alanine amidase-like"/>
    <property type="match status" value="1"/>
</dbReference>
<evidence type="ECO:0000259" key="5">
    <source>
        <dbReference type="SMART" id="SM00644"/>
    </source>
</evidence>
<sequence length="225" mass="25357">MAGQLDIVDRPSPNFGPRRDELRPEYVVLHYTAMKTADAALERLCDPEFEVSAHYLITEVGQVIRLVDERFRAWHAGAGMWQGKDDLNSRSIGIELANRGNHPFSNLQMNALELLLAGILQRWELSPSCVIGHSDMAPDRKKDPGRRFDWRRLAHQRLAVWSDLGGNPLCKSLPWSESAARIGYSLDDQVAALDAFRARFRPWKTGPQDGEDAVLAESVANLIER</sequence>
<evidence type="ECO:0000256" key="3">
    <source>
        <dbReference type="ARBA" id="ARBA00022801"/>
    </source>
</evidence>
<accession>A0A2P8F8S6</accession>
<gene>
    <name evidence="6" type="ORF">CLV88_11247</name>
</gene>
<dbReference type="SMART" id="SM00644">
    <property type="entry name" value="Ami_2"/>
    <property type="match status" value="1"/>
</dbReference>
<dbReference type="InterPro" id="IPR051206">
    <property type="entry name" value="NAMLAA_amidase_2"/>
</dbReference>
<organism evidence="6 7">
    <name type="scientific">Shimia abyssi</name>
    <dbReference type="NCBI Taxonomy" id="1662395"/>
    <lineage>
        <taxon>Bacteria</taxon>
        <taxon>Pseudomonadati</taxon>
        <taxon>Pseudomonadota</taxon>
        <taxon>Alphaproteobacteria</taxon>
        <taxon>Rhodobacterales</taxon>
        <taxon>Roseobacteraceae</taxon>
    </lineage>
</organism>
<dbReference type="Gene3D" id="3.40.80.10">
    <property type="entry name" value="Peptidoglycan recognition protein-like"/>
    <property type="match status" value="1"/>
</dbReference>
<comment type="catalytic activity">
    <reaction evidence="1">
        <text>Hydrolyzes the link between N-acetylmuramoyl residues and L-amino acid residues in certain cell-wall glycopeptides.</text>
        <dbReference type="EC" id="3.5.1.28"/>
    </reaction>
</comment>
<keyword evidence="4" id="KW-0961">Cell wall biogenesis/degradation</keyword>
<name>A0A2P8F8S6_9RHOB</name>
<protein>
    <recommendedName>
        <fullName evidence="2">N-acetylmuramoyl-L-alanine amidase</fullName>
        <ecNumber evidence="2">3.5.1.28</ecNumber>
    </recommendedName>
</protein>
<feature type="domain" description="N-acetylmuramoyl-L-alanine amidase" evidence="5">
    <location>
        <begin position="12"/>
        <end position="145"/>
    </location>
</feature>
<proteinExistence type="predicted"/>
<dbReference type="EMBL" id="PYGJ01000012">
    <property type="protein sequence ID" value="PSL18123.1"/>
    <property type="molecule type" value="Genomic_DNA"/>
</dbReference>
<evidence type="ECO:0000256" key="2">
    <source>
        <dbReference type="ARBA" id="ARBA00011901"/>
    </source>
</evidence>
<dbReference type="InterPro" id="IPR002502">
    <property type="entry name" value="Amidase_domain"/>
</dbReference>
<dbReference type="GO" id="GO:0009254">
    <property type="term" value="P:peptidoglycan turnover"/>
    <property type="evidence" value="ECO:0007669"/>
    <property type="project" value="TreeGrafter"/>
</dbReference>
<dbReference type="GO" id="GO:0071555">
    <property type="term" value="P:cell wall organization"/>
    <property type="evidence" value="ECO:0007669"/>
    <property type="project" value="UniProtKB-KW"/>
</dbReference>
<dbReference type="GO" id="GO:0008745">
    <property type="term" value="F:N-acetylmuramoyl-L-alanine amidase activity"/>
    <property type="evidence" value="ECO:0007669"/>
    <property type="project" value="UniProtKB-EC"/>
</dbReference>
<dbReference type="Proteomes" id="UP000240418">
    <property type="component" value="Unassembled WGS sequence"/>
</dbReference>
<reference evidence="6 7" key="1">
    <citation type="submission" date="2018-03" db="EMBL/GenBank/DDBJ databases">
        <title>Genomic Encyclopedia of Archaeal and Bacterial Type Strains, Phase II (KMG-II): from individual species to whole genera.</title>
        <authorList>
            <person name="Goeker M."/>
        </authorList>
    </citation>
    <scope>NUCLEOTIDE SEQUENCE [LARGE SCALE GENOMIC DNA]</scope>
    <source>
        <strain evidence="6 7">DSM 100673</strain>
    </source>
</reference>
<evidence type="ECO:0000256" key="4">
    <source>
        <dbReference type="ARBA" id="ARBA00023316"/>
    </source>
</evidence>
<dbReference type="AlphaFoldDB" id="A0A2P8F8S6"/>
<dbReference type="GO" id="GO:0009253">
    <property type="term" value="P:peptidoglycan catabolic process"/>
    <property type="evidence" value="ECO:0007669"/>
    <property type="project" value="InterPro"/>
</dbReference>
<comment type="caution">
    <text evidence="6">The sequence shown here is derived from an EMBL/GenBank/DDBJ whole genome shotgun (WGS) entry which is preliminary data.</text>
</comment>